<dbReference type="InterPro" id="IPR003593">
    <property type="entry name" value="AAA+_ATPase"/>
</dbReference>
<keyword evidence="12" id="KW-1185">Reference proteome</keyword>
<dbReference type="RefSeq" id="WP_090653786.1">
    <property type="nucleotide sequence ID" value="NZ_CP015031.1"/>
</dbReference>
<feature type="transmembrane region" description="Helical" evidence="8">
    <location>
        <begin position="237"/>
        <end position="255"/>
    </location>
</feature>
<dbReference type="SUPFAM" id="SSF90123">
    <property type="entry name" value="ABC transporter transmembrane region"/>
    <property type="match status" value="1"/>
</dbReference>
<evidence type="ECO:0000259" key="9">
    <source>
        <dbReference type="PROSITE" id="PS50893"/>
    </source>
</evidence>
<feature type="transmembrane region" description="Helical" evidence="8">
    <location>
        <begin position="12"/>
        <end position="37"/>
    </location>
</feature>
<evidence type="ECO:0000313" key="12">
    <source>
        <dbReference type="Proteomes" id="UP000199588"/>
    </source>
</evidence>
<sequence length="559" mass="63396">MNIFISTIKGYRWHLVAVLILTFIFSGFGIGVLAFINNKLMKATEQKELLIWTFIGLLILFLITSVIAQISLTALGHKFVYLMRKQLVKQLLDTGTEQLNQIGKARLLASLSGDIRNITFAFVRLPELVQGSILVLCAGAYMFYLSESLFFVTALWLSVTVWVSNIAVRRVYHHLRIVRETEDKLYKNYQSAIEGHKELSLNRERAKFYFERELEESASTQRDNSVRADSYHTFANNWTNVMVLGAVGLIFYLSLAEGWSNLETATTIALTILFLRTPLISAVGALPMLLNAKVALDKLSKLNLAPYTEDFAISNPLPRDWKEIRFENVTYSYPTAEGTMSFALKPVNLTIKRGELIFLIGKNGSGKSTFSMLLAGLNHATDGKIFVDNIEITAANQRAFRAQISAVFSDFYLFTQLLGQAGFASLKEAEQWLETLQLENKVTVENHRLSTTNLSQGQRKRLGLLIALLEHRPLLILDEWAADQDPTFRRTFYQVLLPLLREKGHTVFAISHDDNYFHLADRLLLISQGELRELFGEERETASHDAVEKLNNIIKETKI</sequence>
<dbReference type="Pfam" id="PF00005">
    <property type="entry name" value="ABC_tran"/>
    <property type="match status" value="1"/>
</dbReference>
<dbReference type="PROSITE" id="PS00211">
    <property type="entry name" value="ABC_TRANSPORTER_1"/>
    <property type="match status" value="1"/>
</dbReference>
<dbReference type="PROSITE" id="PS50893">
    <property type="entry name" value="ABC_TRANSPORTER_2"/>
    <property type="match status" value="1"/>
</dbReference>
<keyword evidence="3 8" id="KW-0812">Transmembrane</keyword>
<keyword evidence="2" id="KW-1003">Cell membrane</keyword>
<dbReference type="InterPro" id="IPR003439">
    <property type="entry name" value="ABC_transporter-like_ATP-bd"/>
</dbReference>
<dbReference type="Proteomes" id="UP000199588">
    <property type="component" value="Unassembled WGS sequence"/>
</dbReference>
<keyword evidence="5 11" id="KW-0067">ATP-binding</keyword>
<dbReference type="InterPro" id="IPR011527">
    <property type="entry name" value="ABC1_TM_dom"/>
</dbReference>
<evidence type="ECO:0000259" key="10">
    <source>
        <dbReference type="PROSITE" id="PS50929"/>
    </source>
</evidence>
<dbReference type="PANTHER" id="PTHR24221:SF654">
    <property type="entry name" value="ATP-BINDING CASSETTE SUB-FAMILY B MEMBER 6"/>
    <property type="match status" value="1"/>
</dbReference>
<dbReference type="GO" id="GO:0005524">
    <property type="term" value="F:ATP binding"/>
    <property type="evidence" value="ECO:0007669"/>
    <property type="project" value="UniProtKB-KW"/>
</dbReference>
<evidence type="ECO:0000313" key="11">
    <source>
        <dbReference type="EMBL" id="SCX76314.1"/>
    </source>
</evidence>
<dbReference type="InterPro" id="IPR039421">
    <property type="entry name" value="Type_1_exporter"/>
</dbReference>
<dbReference type="NCBIfam" id="TIGR01194">
    <property type="entry name" value="cyc_pep_trnsptr"/>
    <property type="match status" value="1"/>
</dbReference>
<dbReference type="Gene3D" id="1.20.1560.10">
    <property type="entry name" value="ABC transporter type 1, transmembrane domain"/>
    <property type="match status" value="1"/>
</dbReference>
<evidence type="ECO:0000256" key="4">
    <source>
        <dbReference type="ARBA" id="ARBA00022741"/>
    </source>
</evidence>
<feature type="transmembrane region" description="Helical" evidence="8">
    <location>
        <begin position="49"/>
        <end position="75"/>
    </location>
</feature>
<dbReference type="SUPFAM" id="SSF52540">
    <property type="entry name" value="P-loop containing nucleoside triphosphate hydrolases"/>
    <property type="match status" value="1"/>
</dbReference>
<comment type="caution">
    <text evidence="11">The sequence shown here is derived from an EMBL/GenBank/DDBJ whole genome shotgun (WGS) entry which is preliminary data.</text>
</comment>
<evidence type="ECO:0000256" key="1">
    <source>
        <dbReference type="ARBA" id="ARBA00004651"/>
    </source>
</evidence>
<evidence type="ECO:0000256" key="5">
    <source>
        <dbReference type="ARBA" id="ARBA00022840"/>
    </source>
</evidence>
<feature type="transmembrane region" description="Helical" evidence="8">
    <location>
        <begin position="267"/>
        <end position="290"/>
    </location>
</feature>
<dbReference type="Pfam" id="PF00664">
    <property type="entry name" value="ABC_membrane"/>
    <property type="match status" value="1"/>
</dbReference>
<feature type="domain" description="ABC transmembrane type-1" evidence="10">
    <location>
        <begin position="15"/>
        <end position="291"/>
    </location>
</feature>
<gene>
    <name evidence="11" type="ORF">SAMN02910354_00219</name>
</gene>
<dbReference type="SMART" id="SM00382">
    <property type="entry name" value="AAA"/>
    <property type="match status" value="1"/>
</dbReference>
<keyword evidence="7 8" id="KW-0472">Membrane</keyword>
<dbReference type="EMBL" id="FMUQ01000002">
    <property type="protein sequence ID" value="SCX76314.1"/>
    <property type="molecule type" value="Genomic_DNA"/>
</dbReference>
<proteinExistence type="predicted"/>
<dbReference type="InterPro" id="IPR027417">
    <property type="entry name" value="P-loop_NTPase"/>
</dbReference>
<dbReference type="InterPro" id="IPR005898">
    <property type="entry name" value="Cyc_pep_transpt_SyrD/YojI"/>
</dbReference>
<dbReference type="InterPro" id="IPR017871">
    <property type="entry name" value="ABC_transporter-like_CS"/>
</dbReference>
<feature type="transmembrane region" description="Helical" evidence="8">
    <location>
        <begin position="150"/>
        <end position="168"/>
    </location>
</feature>
<organism evidence="11 12">
    <name type="scientific">Basfia succiniciproducens</name>
    <dbReference type="NCBI Taxonomy" id="653940"/>
    <lineage>
        <taxon>Bacteria</taxon>
        <taxon>Pseudomonadati</taxon>
        <taxon>Pseudomonadota</taxon>
        <taxon>Gammaproteobacteria</taxon>
        <taxon>Pasteurellales</taxon>
        <taxon>Pasteurellaceae</taxon>
        <taxon>Basfia</taxon>
    </lineage>
</organism>
<evidence type="ECO:0000256" key="6">
    <source>
        <dbReference type="ARBA" id="ARBA00022989"/>
    </source>
</evidence>
<evidence type="ECO:0000256" key="2">
    <source>
        <dbReference type="ARBA" id="ARBA00022475"/>
    </source>
</evidence>
<dbReference type="PROSITE" id="PS50929">
    <property type="entry name" value="ABC_TM1F"/>
    <property type="match status" value="1"/>
</dbReference>
<keyword evidence="4" id="KW-0547">Nucleotide-binding</keyword>
<evidence type="ECO:0000256" key="7">
    <source>
        <dbReference type="ARBA" id="ARBA00023136"/>
    </source>
</evidence>
<comment type="subcellular location">
    <subcellularLocation>
        <location evidence="1">Cell membrane</location>
        <topology evidence="1">Multi-pass membrane protein</topology>
    </subcellularLocation>
</comment>
<protein>
    <submittedName>
        <fullName evidence="11">ATP-binding cassette transporter</fullName>
    </submittedName>
</protein>
<dbReference type="NCBIfam" id="NF007813">
    <property type="entry name" value="PRK10522.1"/>
    <property type="match status" value="1"/>
</dbReference>
<dbReference type="Gene3D" id="3.40.50.300">
    <property type="entry name" value="P-loop containing nucleotide triphosphate hydrolases"/>
    <property type="match status" value="1"/>
</dbReference>
<evidence type="ECO:0000256" key="3">
    <source>
        <dbReference type="ARBA" id="ARBA00022692"/>
    </source>
</evidence>
<dbReference type="CDD" id="cd03228">
    <property type="entry name" value="ABCC_MRP_Like"/>
    <property type="match status" value="1"/>
</dbReference>
<evidence type="ECO:0000256" key="8">
    <source>
        <dbReference type="SAM" id="Phobius"/>
    </source>
</evidence>
<reference evidence="11 12" key="1">
    <citation type="submission" date="2016-10" db="EMBL/GenBank/DDBJ databases">
        <authorList>
            <person name="Varghese N."/>
            <person name="Submissions S."/>
        </authorList>
    </citation>
    <scope>NUCLEOTIDE SEQUENCE [LARGE SCALE GENOMIC DNA]</scope>
    <source>
        <strain evidence="11 12">DSM 22022</strain>
    </source>
</reference>
<name>A0A1G5AEL0_9PAST</name>
<dbReference type="PANTHER" id="PTHR24221">
    <property type="entry name" value="ATP-BINDING CASSETTE SUB-FAMILY B"/>
    <property type="match status" value="1"/>
</dbReference>
<keyword evidence="6 8" id="KW-1133">Transmembrane helix</keyword>
<dbReference type="InterPro" id="IPR036640">
    <property type="entry name" value="ABC1_TM_sf"/>
</dbReference>
<accession>A0A1G5AEL0</accession>
<feature type="domain" description="ABC transporter" evidence="9">
    <location>
        <begin position="324"/>
        <end position="553"/>
    </location>
</feature>